<feature type="compositionally biased region" description="Low complexity" evidence="1">
    <location>
        <begin position="83"/>
        <end position="94"/>
    </location>
</feature>
<gene>
    <name evidence="2" type="ORF">Tcan_03716</name>
    <name evidence="3" type="ORF">TCNE_LOCUS16500</name>
</gene>
<reference evidence="3" key="2">
    <citation type="submission" date="2018-11" db="EMBL/GenBank/DDBJ databases">
        <authorList>
            <consortium name="Pathogen Informatics"/>
        </authorList>
    </citation>
    <scope>NUCLEOTIDE SEQUENCE [LARGE SCALE GENOMIC DNA]</scope>
</reference>
<protein>
    <submittedName>
        <fullName evidence="2">Uncharacterized protein</fullName>
    </submittedName>
</protein>
<reference evidence="2 4" key="1">
    <citation type="submission" date="2014-11" db="EMBL/GenBank/DDBJ databases">
        <title>Genetic blueprint of the zoonotic pathogen Toxocara canis.</title>
        <authorList>
            <person name="Zhu X.-Q."/>
            <person name="Korhonen P.K."/>
            <person name="Cai H."/>
            <person name="Young N.D."/>
            <person name="Nejsum P."/>
            <person name="von Samson-Himmelstjerna G."/>
            <person name="Boag P.R."/>
            <person name="Tan P."/>
            <person name="Li Q."/>
            <person name="Min J."/>
            <person name="Yang Y."/>
            <person name="Wang X."/>
            <person name="Fang X."/>
            <person name="Hall R.S."/>
            <person name="Hofmann A."/>
            <person name="Sternberg P.W."/>
            <person name="Jex A.R."/>
            <person name="Gasser R.B."/>
        </authorList>
    </citation>
    <scope>NUCLEOTIDE SEQUENCE [LARGE SCALE GENOMIC DNA]</scope>
    <source>
        <strain evidence="2">PN_DK_2014</strain>
    </source>
</reference>
<evidence type="ECO:0000256" key="1">
    <source>
        <dbReference type="SAM" id="MobiDB-lite"/>
    </source>
</evidence>
<evidence type="ECO:0000313" key="4">
    <source>
        <dbReference type="Proteomes" id="UP000031036"/>
    </source>
</evidence>
<proteinExistence type="predicted"/>
<dbReference type="EMBL" id="JPKZ01001579">
    <property type="protein sequence ID" value="KHN81170.1"/>
    <property type="molecule type" value="Genomic_DNA"/>
</dbReference>
<evidence type="ECO:0000313" key="2">
    <source>
        <dbReference type="EMBL" id="KHN81170.1"/>
    </source>
</evidence>
<dbReference type="AlphaFoldDB" id="A0A0B2VJH4"/>
<name>A0A0B2VJH4_TOXCA</name>
<dbReference type="Proteomes" id="UP000031036">
    <property type="component" value="Unassembled WGS sequence"/>
</dbReference>
<evidence type="ECO:0000313" key="3">
    <source>
        <dbReference type="EMBL" id="VDM47821.1"/>
    </source>
</evidence>
<accession>A0A0B2VJH4</accession>
<sequence length="213" mass="23158">MLGRLVNKFKKHSLQEDGPAAIAATAATQPQPFRRSARISALHSENNSALHDSGTESDDDELEQLDSMSNASLGAHPGDVMGSSPPNLTSSPPLITDFDTNRPEGMAWVKVLLKWLHNIAKMLFCDTVLDSNRTFSEMALAFERIRRACCTRLTTTCVTSALFLFAACSSRLCRGVMEGAKNERRHVGLVNIAVSQAEDDAVTHRDELGEGGD</sequence>
<dbReference type="OrthoDB" id="5867027at2759"/>
<keyword evidence="4" id="KW-1185">Reference proteome</keyword>
<organism evidence="2 4">
    <name type="scientific">Toxocara canis</name>
    <name type="common">Canine roundworm</name>
    <dbReference type="NCBI Taxonomy" id="6265"/>
    <lineage>
        <taxon>Eukaryota</taxon>
        <taxon>Metazoa</taxon>
        <taxon>Ecdysozoa</taxon>
        <taxon>Nematoda</taxon>
        <taxon>Chromadorea</taxon>
        <taxon>Rhabditida</taxon>
        <taxon>Spirurina</taxon>
        <taxon>Ascaridomorpha</taxon>
        <taxon>Ascaridoidea</taxon>
        <taxon>Toxocaridae</taxon>
        <taxon>Toxocara</taxon>
    </lineage>
</organism>
<feature type="region of interest" description="Disordered" evidence="1">
    <location>
        <begin position="70"/>
        <end position="95"/>
    </location>
</feature>
<dbReference type="EMBL" id="UYWY01023650">
    <property type="protein sequence ID" value="VDM47821.1"/>
    <property type="molecule type" value="Genomic_DNA"/>
</dbReference>